<dbReference type="Proteomes" id="UP001558613">
    <property type="component" value="Unassembled WGS sequence"/>
</dbReference>
<comment type="caution">
    <text evidence="2">The sequence shown here is derived from an EMBL/GenBank/DDBJ whole genome shotgun (WGS) entry which is preliminary data.</text>
</comment>
<dbReference type="EMBL" id="JAYMGO010000002">
    <property type="protein sequence ID" value="KAL1280132.1"/>
    <property type="molecule type" value="Genomic_DNA"/>
</dbReference>
<evidence type="ECO:0000313" key="3">
    <source>
        <dbReference type="Proteomes" id="UP001558613"/>
    </source>
</evidence>
<sequence length="124" mass="14144">MSDKGAQRLCETRQTEQRRKRRVRINPRRAALLSLYELHLLMRAKRETERGRNRRREWERGIVALHNGPANIPVSPSLAPWACACVGAADCKNEGWEKKGIGKGRGQGYNGWEGLKIPPYVTHT</sequence>
<feature type="compositionally biased region" description="Basic and acidic residues" evidence="1">
    <location>
        <begin position="1"/>
        <end position="17"/>
    </location>
</feature>
<evidence type="ECO:0000313" key="2">
    <source>
        <dbReference type="EMBL" id="KAL1280132.1"/>
    </source>
</evidence>
<accession>A0ABR3NTF0</accession>
<name>A0ABR3NTF0_9TELE</name>
<reference evidence="2 3" key="1">
    <citation type="submission" date="2023-09" db="EMBL/GenBank/DDBJ databases">
        <authorList>
            <person name="Wang M."/>
        </authorList>
    </citation>
    <scope>NUCLEOTIDE SEQUENCE [LARGE SCALE GENOMIC DNA]</scope>
    <source>
        <strain evidence="2">GT-2023</strain>
        <tissue evidence="2">Liver</tissue>
    </source>
</reference>
<protein>
    <submittedName>
        <fullName evidence="2">Uncharacterized protein</fullName>
    </submittedName>
</protein>
<organism evidence="2 3">
    <name type="scientific">Cirrhinus molitorella</name>
    <name type="common">mud carp</name>
    <dbReference type="NCBI Taxonomy" id="172907"/>
    <lineage>
        <taxon>Eukaryota</taxon>
        <taxon>Metazoa</taxon>
        <taxon>Chordata</taxon>
        <taxon>Craniata</taxon>
        <taxon>Vertebrata</taxon>
        <taxon>Euteleostomi</taxon>
        <taxon>Actinopterygii</taxon>
        <taxon>Neopterygii</taxon>
        <taxon>Teleostei</taxon>
        <taxon>Ostariophysi</taxon>
        <taxon>Cypriniformes</taxon>
        <taxon>Cyprinidae</taxon>
        <taxon>Labeoninae</taxon>
        <taxon>Labeonini</taxon>
        <taxon>Cirrhinus</taxon>
    </lineage>
</organism>
<keyword evidence="3" id="KW-1185">Reference proteome</keyword>
<gene>
    <name evidence="2" type="ORF">QQF64_014732</name>
</gene>
<feature type="region of interest" description="Disordered" evidence="1">
    <location>
        <begin position="1"/>
        <end position="22"/>
    </location>
</feature>
<proteinExistence type="predicted"/>
<evidence type="ECO:0000256" key="1">
    <source>
        <dbReference type="SAM" id="MobiDB-lite"/>
    </source>
</evidence>